<feature type="domain" description="Glycoside hydrolase family 2 immunoglobulin-like beta-sandwich" evidence="5">
    <location>
        <begin position="170"/>
        <end position="265"/>
    </location>
</feature>
<evidence type="ECO:0000259" key="5">
    <source>
        <dbReference type="Pfam" id="PF00703"/>
    </source>
</evidence>
<dbReference type="Gene3D" id="3.20.20.80">
    <property type="entry name" value="Glycosidases"/>
    <property type="match status" value="1"/>
</dbReference>
<dbReference type="Pfam" id="PF16355">
    <property type="entry name" value="DUF4982"/>
    <property type="match status" value="1"/>
</dbReference>
<dbReference type="Gene3D" id="2.60.40.10">
    <property type="entry name" value="Immunoglobulins"/>
    <property type="match status" value="3"/>
</dbReference>
<evidence type="ECO:0000256" key="2">
    <source>
        <dbReference type="ARBA" id="ARBA00022801"/>
    </source>
</evidence>
<evidence type="ECO:0000256" key="1">
    <source>
        <dbReference type="ARBA" id="ARBA00007401"/>
    </source>
</evidence>
<gene>
    <name evidence="9" type="ORF">FHR86_002495</name>
</gene>
<evidence type="ECO:0000259" key="7">
    <source>
        <dbReference type="Pfam" id="PF16355"/>
    </source>
</evidence>
<dbReference type="InterPro" id="IPR032311">
    <property type="entry name" value="DUF4982"/>
</dbReference>
<keyword evidence="10" id="KW-1185">Reference proteome</keyword>
<evidence type="ECO:0008006" key="11">
    <source>
        <dbReference type="Google" id="ProtNLM"/>
    </source>
</evidence>
<dbReference type="Gene3D" id="2.60.120.260">
    <property type="entry name" value="Galactose-binding domain-like"/>
    <property type="match status" value="1"/>
</dbReference>
<evidence type="ECO:0000256" key="4">
    <source>
        <dbReference type="SAM" id="MobiDB-lite"/>
    </source>
</evidence>
<organism evidence="9 10">
    <name type="scientific">Paenarthrobacter ilicis</name>
    <dbReference type="NCBI Taxonomy" id="43665"/>
    <lineage>
        <taxon>Bacteria</taxon>
        <taxon>Bacillati</taxon>
        <taxon>Actinomycetota</taxon>
        <taxon>Actinomycetes</taxon>
        <taxon>Micrococcales</taxon>
        <taxon>Micrococcaceae</taxon>
        <taxon>Paenarthrobacter</taxon>
    </lineage>
</organism>
<dbReference type="InterPro" id="IPR006102">
    <property type="entry name" value="Ig-like_GH2"/>
</dbReference>
<dbReference type="PRINTS" id="PR00132">
    <property type="entry name" value="GLHYDRLASE2"/>
</dbReference>
<dbReference type="PANTHER" id="PTHR42732">
    <property type="entry name" value="BETA-GALACTOSIDASE"/>
    <property type="match status" value="1"/>
</dbReference>
<feature type="region of interest" description="Disordered" evidence="4">
    <location>
        <begin position="823"/>
        <end position="844"/>
    </location>
</feature>
<dbReference type="InterPro" id="IPR006103">
    <property type="entry name" value="Glyco_hydro_2_cat"/>
</dbReference>
<dbReference type="InterPro" id="IPR017853">
    <property type="entry name" value="GH"/>
</dbReference>
<dbReference type="SUPFAM" id="SSF49785">
    <property type="entry name" value="Galactose-binding domain-like"/>
    <property type="match status" value="1"/>
</dbReference>
<keyword evidence="3" id="KW-0326">Glycosidase</keyword>
<sequence>MNPLIRNSFDRDWYVLRDGSAPDAVVGPVTVPHDAMLFEQRDPNTRNVGNTGYYPGGVYRYSKSFDAPEEWRDKTVTLEFEGVYHRSEVFVNGILAGGRPSGYALFHVALDEFLNYGTANTIEVIAHNADEPNGRWYTGSGIYRPVHLLVGEQTHIAPTGLRISTAALVGTTATVLATTTVFNREATARTLEVVTDLFDPQDALVATSRSSLAVPANGSATARQYMELSNAALWSPSTPQLHRATSRLVSDATTIDSAGEDFGIRMVTADARRGLRINGTPVKLRGAAIHHDNGVIGAHTLDAADERRIRILKESGFNAIRSAHNAASRSLLRACDRHGVLVMDELTDAWFRPKVLNDYSQNFVDWWERDLEALVANAFNHPSVIMYSIGNEIAETATPRGTEMNQRIADRARELDSTRLITNGINGFLNLISPQDEEKLAQKAAAARESGENPNKNLIGVLNLIIGILDRMLDRIVRLPAVDKRTRDAFGALDVAGYNYMTGRYELDAKLHPNRVIVGSETRAAHTVKIWKQIENLTHVIGDFAWTGWDYIGEAGLATKQYGTTKRSIYHPYPALLAGEPVIDITGFRQTQSYLNEIAWHLATGPHIAIEPVNHSGEKVVKTGWRATNSIPSWSWEGCEGREATVEVYADAALIELQLNGRTIESAKSGRDGDYLTKFTLPYQPGELTAIAYDDDDTEIKRHTLRSARESLRLQVQPETTTLVADGHDLAYVPIELTDNDGIVRPLADRTLEVTVEGPGTLLGFGTGEAITTEGFASSTHRTFNGRALAVIRAGHEPGDITVTVTAAGVEPMQVRIHTLSPEAEASADTLHTTASPALPTPTH</sequence>
<feature type="domain" description="Glycoside hydrolase family 2 catalytic" evidence="6">
    <location>
        <begin position="275"/>
        <end position="422"/>
    </location>
</feature>
<accession>A0ABX0TL28</accession>
<comment type="caution">
    <text evidence="9">The sequence shown here is derived from an EMBL/GenBank/DDBJ whole genome shotgun (WGS) entry which is preliminary data.</text>
</comment>
<evidence type="ECO:0000313" key="9">
    <source>
        <dbReference type="EMBL" id="NIJ02163.1"/>
    </source>
</evidence>
<dbReference type="InterPro" id="IPR006101">
    <property type="entry name" value="Glyco_hydro_2"/>
</dbReference>
<dbReference type="PANTHER" id="PTHR42732:SF1">
    <property type="entry name" value="BETA-MANNOSIDASE"/>
    <property type="match status" value="1"/>
</dbReference>
<dbReference type="InterPro" id="IPR040605">
    <property type="entry name" value="Glyco_hydro2_dom5"/>
</dbReference>
<comment type="similarity">
    <text evidence="1">Belongs to the glycosyl hydrolase 2 family.</text>
</comment>
<dbReference type="Proteomes" id="UP000802392">
    <property type="component" value="Unassembled WGS sequence"/>
</dbReference>
<dbReference type="Pfam" id="PF18565">
    <property type="entry name" value="Glyco_hydro2_C5"/>
    <property type="match status" value="1"/>
</dbReference>
<evidence type="ECO:0000259" key="8">
    <source>
        <dbReference type="Pfam" id="PF18565"/>
    </source>
</evidence>
<feature type="domain" description="DUF4982" evidence="7">
    <location>
        <begin position="641"/>
        <end position="698"/>
    </location>
</feature>
<feature type="domain" description="Glycoside hydrolase family 2" evidence="8">
    <location>
        <begin position="714"/>
        <end position="815"/>
    </location>
</feature>
<evidence type="ECO:0000256" key="3">
    <source>
        <dbReference type="ARBA" id="ARBA00023295"/>
    </source>
</evidence>
<proteinExistence type="inferred from homology"/>
<keyword evidence="2" id="KW-0378">Hydrolase</keyword>
<dbReference type="Pfam" id="PF00703">
    <property type="entry name" value="Glyco_hydro_2"/>
    <property type="match status" value="1"/>
</dbReference>
<dbReference type="InterPro" id="IPR013783">
    <property type="entry name" value="Ig-like_fold"/>
</dbReference>
<dbReference type="SUPFAM" id="SSF51445">
    <property type="entry name" value="(Trans)glycosidases"/>
    <property type="match status" value="1"/>
</dbReference>
<dbReference type="EMBL" id="JAAOZD010000004">
    <property type="protein sequence ID" value="NIJ02163.1"/>
    <property type="molecule type" value="Genomic_DNA"/>
</dbReference>
<name>A0ABX0TL28_9MICC</name>
<dbReference type="SUPFAM" id="SSF49303">
    <property type="entry name" value="beta-Galactosidase/glucuronidase domain"/>
    <property type="match status" value="1"/>
</dbReference>
<dbReference type="InterPro" id="IPR036156">
    <property type="entry name" value="Beta-gal/glucu_dom_sf"/>
</dbReference>
<reference evidence="9 10" key="1">
    <citation type="submission" date="2020-03" db="EMBL/GenBank/DDBJ databases">
        <title>Genomic Encyclopedia of Type Strains, Phase III (KMG-III): the genomes of soil and plant-associated and newly described type strains.</title>
        <authorList>
            <person name="Whitman W."/>
        </authorList>
    </citation>
    <scope>NUCLEOTIDE SEQUENCE [LARGE SCALE GENOMIC DNA]</scope>
    <source>
        <strain evidence="9 10">CECT 4207</strain>
    </source>
</reference>
<evidence type="ECO:0000259" key="6">
    <source>
        <dbReference type="Pfam" id="PF02836"/>
    </source>
</evidence>
<protein>
    <recommendedName>
        <fullName evidence="11">Beta-galactosidase</fullName>
    </recommendedName>
</protein>
<dbReference type="InterPro" id="IPR008979">
    <property type="entry name" value="Galactose-bd-like_sf"/>
</dbReference>
<evidence type="ECO:0000313" key="10">
    <source>
        <dbReference type="Proteomes" id="UP000802392"/>
    </source>
</evidence>
<dbReference type="Pfam" id="PF02836">
    <property type="entry name" value="Glyco_hydro_2_C"/>
    <property type="match status" value="1"/>
</dbReference>
<dbReference type="InterPro" id="IPR051913">
    <property type="entry name" value="GH2_Domain-Containing"/>
</dbReference>